<dbReference type="InterPro" id="IPR006070">
    <property type="entry name" value="Sua5-like_dom"/>
</dbReference>
<dbReference type="InterPro" id="IPR017945">
    <property type="entry name" value="DHBP_synth_RibB-like_a/b_dom"/>
</dbReference>
<protein>
    <recommendedName>
        <fullName evidence="10">L-threonylcarbamoyladenylate synthase</fullName>
        <ecNumber evidence="3">2.7.7.87</ecNumber>
    </recommendedName>
    <alternativeName>
        <fullName evidence="10">L-threonylcarbamoyladenylate synthase</fullName>
    </alternativeName>
</protein>
<reference evidence="15" key="1">
    <citation type="journal article" date="2019" name="Int. J. Syst. Evol. Microbiol.">
        <title>The Global Catalogue of Microorganisms (GCM) 10K type strain sequencing project: providing services to taxonomists for standard genome sequencing and annotation.</title>
        <authorList>
            <consortium name="The Broad Institute Genomics Platform"/>
            <consortium name="The Broad Institute Genome Sequencing Center for Infectious Disease"/>
            <person name="Wu L."/>
            <person name="Ma J."/>
        </authorList>
    </citation>
    <scope>NUCLEOTIDE SEQUENCE [LARGE SCALE GENOMIC DNA]</scope>
    <source>
        <strain evidence="15">JCM 18952</strain>
    </source>
</reference>
<dbReference type="PANTHER" id="PTHR17490">
    <property type="entry name" value="SUA5"/>
    <property type="match status" value="1"/>
</dbReference>
<keyword evidence="4" id="KW-0963">Cytoplasm</keyword>
<evidence type="ECO:0000313" key="15">
    <source>
        <dbReference type="Proteomes" id="UP001501257"/>
    </source>
</evidence>
<evidence type="ECO:0000256" key="12">
    <source>
        <dbReference type="SAM" id="MobiDB-lite"/>
    </source>
</evidence>
<evidence type="ECO:0000256" key="8">
    <source>
        <dbReference type="ARBA" id="ARBA00022741"/>
    </source>
</evidence>
<comment type="similarity">
    <text evidence="2">Belongs to the SUA5 family.</text>
</comment>
<evidence type="ECO:0000259" key="13">
    <source>
        <dbReference type="PROSITE" id="PS51163"/>
    </source>
</evidence>
<sequence>MTHVTSRFDARDPQELEAGLEAARAALAQSRCVVMPTDTVYGIAADAFSSQAVATLLAAKGRGRSMPPPVLIAQASTLDGLAVDVPAGARKLADEFWPGALTLILHAQPSLAWDLGETRGTVALRVPDDEVARALLRATGPLAVSSANRTGTPAGATAAAAFEQLGETVEVYLEDGARPVSGEALSSTIIDCTLDPPRIVRVGALSLEALRAVIPELLDSHGQADPSITADSTADSLLDGSGPDGPVAETDRSPGNDGTEFGAPETDIVHESGSDLPMTINTDAQGTDVQDTDGQDGDGPGESARAS</sequence>
<dbReference type="SUPFAM" id="SSF55821">
    <property type="entry name" value="YrdC/RibB"/>
    <property type="match status" value="1"/>
</dbReference>
<dbReference type="PROSITE" id="PS51163">
    <property type="entry name" value="YRDC"/>
    <property type="match status" value="1"/>
</dbReference>
<comment type="caution">
    <text evidence="14">The sequence shown here is derived from an EMBL/GenBank/DDBJ whole genome shotgun (WGS) entry which is preliminary data.</text>
</comment>
<dbReference type="Gene3D" id="3.90.870.10">
    <property type="entry name" value="DHBP synthase"/>
    <property type="match status" value="1"/>
</dbReference>
<keyword evidence="15" id="KW-1185">Reference proteome</keyword>
<evidence type="ECO:0000256" key="6">
    <source>
        <dbReference type="ARBA" id="ARBA00022694"/>
    </source>
</evidence>
<keyword evidence="9" id="KW-0067">ATP-binding</keyword>
<evidence type="ECO:0000256" key="4">
    <source>
        <dbReference type="ARBA" id="ARBA00022490"/>
    </source>
</evidence>
<evidence type="ECO:0000256" key="3">
    <source>
        <dbReference type="ARBA" id="ARBA00012584"/>
    </source>
</evidence>
<organism evidence="14 15">
    <name type="scientific">Paeniglutamicibacter antarcticus</name>
    <dbReference type="NCBI Taxonomy" id="494023"/>
    <lineage>
        <taxon>Bacteria</taxon>
        <taxon>Bacillati</taxon>
        <taxon>Actinomycetota</taxon>
        <taxon>Actinomycetes</taxon>
        <taxon>Micrococcales</taxon>
        <taxon>Micrococcaceae</taxon>
        <taxon>Paeniglutamicibacter</taxon>
    </lineage>
</organism>
<keyword evidence="6" id="KW-0819">tRNA processing</keyword>
<dbReference type="NCBIfam" id="TIGR00057">
    <property type="entry name" value="L-threonylcarbamoyladenylate synthase"/>
    <property type="match status" value="1"/>
</dbReference>
<evidence type="ECO:0000313" key="14">
    <source>
        <dbReference type="EMBL" id="GAA5226300.1"/>
    </source>
</evidence>
<gene>
    <name evidence="14" type="ORF">GCM10025778_08310</name>
</gene>
<evidence type="ECO:0000256" key="10">
    <source>
        <dbReference type="ARBA" id="ARBA00029774"/>
    </source>
</evidence>
<dbReference type="Pfam" id="PF01300">
    <property type="entry name" value="Sua5_yciO_yrdC"/>
    <property type="match status" value="1"/>
</dbReference>
<evidence type="ECO:0000256" key="11">
    <source>
        <dbReference type="ARBA" id="ARBA00048366"/>
    </source>
</evidence>
<evidence type="ECO:0000256" key="5">
    <source>
        <dbReference type="ARBA" id="ARBA00022679"/>
    </source>
</evidence>
<proteinExistence type="inferred from homology"/>
<dbReference type="EC" id="2.7.7.87" evidence="3"/>
<evidence type="ECO:0000256" key="7">
    <source>
        <dbReference type="ARBA" id="ARBA00022695"/>
    </source>
</evidence>
<dbReference type="PANTHER" id="PTHR17490:SF16">
    <property type="entry name" value="THREONYLCARBAMOYL-AMP SYNTHASE"/>
    <property type="match status" value="1"/>
</dbReference>
<name>A0ABP9TMR9_9MICC</name>
<keyword evidence="5" id="KW-0808">Transferase</keyword>
<dbReference type="InterPro" id="IPR050156">
    <property type="entry name" value="TC-AMP_synthase_SUA5"/>
</dbReference>
<comment type="subcellular location">
    <subcellularLocation>
        <location evidence="1">Cytoplasm</location>
    </subcellularLocation>
</comment>
<keyword evidence="7" id="KW-0548">Nucleotidyltransferase</keyword>
<evidence type="ECO:0000256" key="2">
    <source>
        <dbReference type="ARBA" id="ARBA00007663"/>
    </source>
</evidence>
<feature type="domain" description="YrdC-like" evidence="13">
    <location>
        <begin position="17"/>
        <end position="205"/>
    </location>
</feature>
<evidence type="ECO:0000256" key="9">
    <source>
        <dbReference type="ARBA" id="ARBA00022840"/>
    </source>
</evidence>
<keyword evidence="8" id="KW-0547">Nucleotide-binding</keyword>
<dbReference type="EMBL" id="BAABLK010000015">
    <property type="protein sequence ID" value="GAA5226300.1"/>
    <property type="molecule type" value="Genomic_DNA"/>
</dbReference>
<accession>A0ABP9TMR9</accession>
<dbReference type="RefSeq" id="WP_210100399.1">
    <property type="nucleotide sequence ID" value="NZ_BAABLK010000015.1"/>
</dbReference>
<dbReference type="Proteomes" id="UP001501257">
    <property type="component" value="Unassembled WGS sequence"/>
</dbReference>
<feature type="region of interest" description="Disordered" evidence="12">
    <location>
        <begin position="221"/>
        <end position="307"/>
    </location>
</feature>
<evidence type="ECO:0000256" key="1">
    <source>
        <dbReference type="ARBA" id="ARBA00004496"/>
    </source>
</evidence>
<comment type="catalytic activity">
    <reaction evidence="11">
        <text>L-threonine + hydrogencarbonate + ATP = L-threonylcarbamoyladenylate + diphosphate + H2O</text>
        <dbReference type="Rhea" id="RHEA:36407"/>
        <dbReference type="ChEBI" id="CHEBI:15377"/>
        <dbReference type="ChEBI" id="CHEBI:17544"/>
        <dbReference type="ChEBI" id="CHEBI:30616"/>
        <dbReference type="ChEBI" id="CHEBI:33019"/>
        <dbReference type="ChEBI" id="CHEBI:57926"/>
        <dbReference type="ChEBI" id="CHEBI:73682"/>
        <dbReference type="EC" id="2.7.7.87"/>
    </reaction>
</comment>